<evidence type="ECO:0000256" key="2">
    <source>
        <dbReference type="ARBA" id="ARBA00023315"/>
    </source>
</evidence>
<evidence type="ECO:0000313" key="5">
    <source>
        <dbReference type="Proteomes" id="UP000031561"/>
    </source>
</evidence>
<keyword evidence="1" id="KW-0808">Transferase</keyword>
<dbReference type="Proteomes" id="UP000031561">
    <property type="component" value="Unassembled WGS sequence"/>
</dbReference>
<evidence type="ECO:0000259" key="3">
    <source>
        <dbReference type="PROSITE" id="PS51186"/>
    </source>
</evidence>
<dbReference type="PROSITE" id="PS51186">
    <property type="entry name" value="GNAT"/>
    <property type="match status" value="1"/>
</dbReference>
<dbReference type="PANTHER" id="PTHR43877">
    <property type="entry name" value="AMINOALKYLPHOSPHONATE N-ACETYLTRANSFERASE-RELATED-RELATED"/>
    <property type="match status" value="1"/>
</dbReference>
<gene>
    <name evidence="4" type="ORF">QQ91_0003330</name>
</gene>
<dbReference type="PANTHER" id="PTHR43877:SF1">
    <property type="entry name" value="ACETYLTRANSFERASE"/>
    <property type="match status" value="1"/>
</dbReference>
<sequence length="150" mass="16614">MASLTIKTCLFVAEAQSISGIRHRVFGQEQGIDPALDWDGKDSEAVHVLASLDRQPVGVARLREIGPRRLKLERLAVLPDYRQQGIGSELVYTAIAYGRQQGYVEIVLHAQSPTVPFYDRLGFHPVGEIFHEAGLEHQAMSLHLVSDTSP</sequence>
<dbReference type="EMBL" id="JTHE03000023">
    <property type="protein sequence ID" value="MCM1981863.1"/>
    <property type="molecule type" value="Genomic_DNA"/>
</dbReference>
<keyword evidence="2" id="KW-0012">Acyltransferase</keyword>
<accession>A0ABD4T012</accession>
<dbReference type="Gene3D" id="3.40.630.30">
    <property type="match status" value="1"/>
</dbReference>
<dbReference type="Pfam" id="PF13673">
    <property type="entry name" value="Acetyltransf_10"/>
    <property type="match status" value="1"/>
</dbReference>
<name>A0ABD4T012_9CYAN</name>
<dbReference type="AlphaFoldDB" id="A0ABD4T012"/>
<dbReference type="InterPro" id="IPR016181">
    <property type="entry name" value="Acyl_CoA_acyltransferase"/>
</dbReference>
<dbReference type="InterPro" id="IPR050832">
    <property type="entry name" value="Bact_Acetyltransf"/>
</dbReference>
<dbReference type="SUPFAM" id="SSF55729">
    <property type="entry name" value="Acyl-CoA N-acyltransferases (Nat)"/>
    <property type="match status" value="1"/>
</dbReference>
<dbReference type="InterPro" id="IPR000182">
    <property type="entry name" value="GNAT_dom"/>
</dbReference>
<dbReference type="GO" id="GO:0016746">
    <property type="term" value="F:acyltransferase activity"/>
    <property type="evidence" value="ECO:0007669"/>
    <property type="project" value="UniProtKB-KW"/>
</dbReference>
<reference evidence="4 5" key="1">
    <citation type="journal article" date="2015" name="Genome Announc.">
        <title>Draft Genome Sequence of Filamentous Marine Cyanobacterium Lyngbya confervoides Strain BDU141951.</title>
        <authorList>
            <person name="Chandrababunaidu M.M."/>
            <person name="Sen D."/>
            <person name="Tripathy S."/>
        </authorList>
    </citation>
    <scope>NUCLEOTIDE SEQUENCE [LARGE SCALE GENOMIC DNA]</scope>
    <source>
        <strain evidence="4 5">BDU141951</strain>
    </source>
</reference>
<feature type="domain" description="N-acetyltransferase" evidence="3">
    <location>
        <begin position="4"/>
        <end position="145"/>
    </location>
</feature>
<evidence type="ECO:0000313" key="4">
    <source>
        <dbReference type="EMBL" id="MCM1981863.1"/>
    </source>
</evidence>
<protein>
    <submittedName>
        <fullName evidence="4">GNAT family N-acetyltransferase</fullName>
    </submittedName>
</protein>
<keyword evidence="5" id="KW-1185">Reference proteome</keyword>
<organism evidence="4 5">
    <name type="scientific">Lyngbya confervoides BDU141951</name>
    <dbReference type="NCBI Taxonomy" id="1574623"/>
    <lineage>
        <taxon>Bacteria</taxon>
        <taxon>Bacillati</taxon>
        <taxon>Cyanobacteriota</taxon>
        <taxon>Cyanophyceae</taxon>
        <taxon>Oscillatoriophycideae</taxon>
        <taxon>Oscillatoriales</taxon>
        <taxon>Microcoleaceae</taxon>
        <taxon>Lyngbya</taxon>
    </lineage>
</organism>
<dbReference type="CDD" id="cd04301">
    <property type="entry name" value="NAT_SF"/>
    <property type="match status" value="1"/>
</dbReference>
<comment type="caution">
    <text evidence="4">The sequence shown here is derived from an EMBL/GenBank/DDBJ whole genome shotgun (WGS) entry which is preliminary data.</text>
</comment>
<evidence type="ECO:0000256" key="1">
    <source>
        <dbReference type="ARBA" id="ARBA00022679"/>
    </source>
</evidence>
<dbReference type="RefSeq" id="WP_166279973.1">
    <property type="nucleotide sequence ID" value="NZ_JTHE03000023.1"/>
</dbReference>
<proteinExistence type="predicted"/>